<evidence type="ECO:0000313" key="3">
    <source>
        <dbReference type="Proteomes" id="UP001314263"/>
    </source>
</evidence>
<evidence type="ECO:0008006" key="4">
    <source>
        <dbReference type="Google" id="ProtNLM"/>
    </source>
</evidence>
<keyword evidence="1" id="KW-0472">Membrane</keyword>
<keyword evidence="3" id="KW-1185">Reference proteome</keyword>
<dbReference type="EMBL" id="CAUYUE010000005">
    <property type="protein sequence ID" value="CAK0774141.1"/>
    <property type="molecule type" value="Genomic_DNA"/>
</dbReference>
<comment type="caution">
    <text evidence="2">The sequence shown here is derived from an EMBL/GenBank/DDBJ whole genome shotgun (WGS) entry which is preliminary data.</text>
</comment>
<evidence type="ECO:0000256" key="1">
    <source>
        <dbReference type="SAM" id="Phobius"/>
    </source>
</evidence>
<sequence length="177" mass="19628">MQVRLQLLQTELQLVHLVLLQVMAVMFMIITLQRCSGWVEIFLQSRALVGGMRQPQQDLLFAPLARREMRLCCNRSAVLQLRPGTALQCNLGCSQSSCVTPCAAQLKMLILKYTSCLQMRGPNGQMGNVTIYTDATGSQRRTACLEVIASDISASVQQLSLKSCAWTTHEQQSSYGT</sequence>
<dbReference type="Proteomes" id="UP001314263">
    <property type="component" value="Unassembled WGS sequence"/>
</dbReference>
<dbReference type="AlphaFoldDB" id="A0AAV1I4W2"/>
<protein>
    <recommendedName>
        <fullName evidence="4">Secreted protein</fullName>
    </recommendedName>
</protein>
<name>A0AAV1I4W2_9CHLO</name>
<keyword evidence="1" id="KW-1133">Transmembrane helix</keyword>
<accession>A0AAV1I4W2</accession>
<organism evidence="2 3">
    <name type="scientific">Coccomyxa viridis</name>
    <dbReference type="NCBI Taxonomy" id="1274662"/>
    <lineage>
        <taxon>Eukaryota</taxon>
        <taxon>Viridiplantae</taxon>
        <taxon>Chlorophyta</taxon>
        <taxon>core chlorophytes</taxon>
        <taxon>Trebouxiophyceae</taxon>
        <taxon>Trebouxiophyceae incertae sedis</taxon>
        <taxon>Coccomyxaceae</taxon>
        <taxon>Coccomyxa</taxon>
    </lineage>
</organism>
<keyword evidence="1" id="KW-0812">Transmembrane</keyword>
<proteinExistence type="predicted"/>
<gene>
    <name evidence="2" type="ORF">CVIRNUC_004139</name>
</gene>
<reference evidence="2 3" key="1">
    <citation type="submission" date="2023-10" db="EMBL/GenBank/DDBJ databases">
        <authorList>
            <person name="Maclean D."/>
            <person name="Macfadyen A."/>
        </authorList>
    </citation>
    <scope>NUCLEOTIDE SEQUENCE [LARGE SCALE GENOMIC DNA]</scope>
</reference>
<feature type="transmembrane region" description="Helical" evidence="1">
    <location>
        <begin position="12"/>
        <end position="32"/>
    </location>
</feature>
<evidence type="ECO:0000313" key="2">
    <source>
        <dbReference type="EMBL" id="CAK0774141.1"/>
    </source>
</evidence>